<dbReference type="AlphaFoldDB" id="A0AAJ0FS35"/>
<reference evidence="2" key="1">
    <citation type="submission" date="2023-06" db="EMBL/GenBank/DDBJ databases">
        <title>Conoideocrella luteorostrata (Hypocreales: Clavicipitaceae), a potential biocontrol fungus for elongate hemlock scale in United States Christmas tree production areas.</title>
        <authorList>
            <person name="Barrett H."/>
            <person name="Lovett B."/>
            <person name="Macias A.M."/>
            <person name="Stajich J.E."/>
            <person name="Kasson M.T."/>
        </authorList>
    </citation>
    <scope>NUCLEOTIDE SEQUENCE</scope>
    <source>
        <strain evidence="2">ARSEF 14590</strain>
    </source>
</reference>
<proteinExistence type="predicted"/>
<feature type="coiled-coil region" evidence="1">
    <location>
        <begin position="10"/>
        <end position="87"/>
    </location>
</feature>
<accession>A0AAJ0FS35</accession>
<protein>
    <submittedName>
        <fullName evidence="2">Uncharacterized protein</fullName>
    </submittedName>
</protein>
<name>A0AAJ0FS35_9HYPO</name>
<feature type="non-terminal residue" evidence="2">
    <location>
        <position position="1"/>
    </location>
</feature>
<organism evidence="2 3">
    <name type="scientific">Conoideocrella luteorostrata</name>
    <dbReference type="NCBI Taxonomy" id="1105319"/>
    <lineage>
        <taxon>Eukaryota</taxon>
        <taxon>Fungi</taxon>
        <taxon>Dikarya</taxon>
        <taxon>Ascomycota</taxon>
        <taxon>Pezizomycotina</taxon>
        <taxon>Sordariomycetes</taxon>
        <taxon>Hypocreomycetidae</taxon>
        <taxon>Hypocreales</taxon>
        <taxon>Clavicipitaceae</taxon>
        <taxon>Conoideocrella</taxon>
    </lineage>
</organism>
<dbReference type="Proteomes" id="UP001251528">
    <property type="component" value="Unassembled WGS sequence"/>
</dbReference>
<gene>
    <name evidence="2" type="ORF">QQS21_012854</name>
</gene>
<evidence type="ECO:0000256" key="1">
    <source>
        <dbReference type="SAM" id="Coils"/>
    </source>
</evidence>
<keyword evidence="1" id="KW-0175">Coiled coil</keyword>
<sequence length="115" mass="13014">GRIITESKRLNREEESAEELLASRRAALRQAQLDLDESLNRLERLRRQKRQLLSKGNEMARLGLQSLDELEEEERRESEAVIDAQSSGALDVIDWNAMLGDGPDLFSSALVENPP</sequence>
<evidence type="ECO:0000313" key="3">
    <source>
        <dbReference type="Proteomes" id="UP001251528"/>
    </source>
</evidence>
<evidence type="ECO:0000313" key="2">
    <source>
        <dbReference type="EMBL" id="KAK2589469.1"/>
    </source>
</evidence>
<dbReference type="EMBL" id="JASWJB010000672">
    <property type="protein sequence ID" value="KAK2589469.1"/>
    <property type="molecule type" value="Genomic_DNA"/>
</dbReference>
<feature type="non-terminal residue" evidence="2">
    <location>
        <position position="115"/>
    </location>
</feature>
<keyword evidence="3" id="KW-1185">Reference proteome</keyword>
<comment type="caution">
    <text evidence="2">The sequence shown here is derived from an EMBL/GenBank/DDBJ whole genome shotgun (WGS) entry which is preliminary data.</text>
</comment>